<dbReference type="RefSeq" id="WP_149471129.1">
    <property type="nucleotide sequence ID" value="NZ_QOKW01000022.1"/>
</dbReference>
<evidence type="ECO:0000313" key="2">
    <source>
        <dbReference type="EMBL" id="KAA0677660.1"/>
    </source>
</evidence>
<organism evidence="2 3">
    <name type="scientific">Roseomonas genomospecies 6</name>
    <dbReference type="NCBI Taxonomy" id="214106"/>
    <lineage>
        <taxon>Bacteria</taxon>
        <taxon>Pseudomonadati</taxon>
        <taxon>Pseudomonadota</taxon>
        <taxon>Alphaproteobacteria</taxon>
        <taxon>Acetobacterales</taxon>
        <taxon>Roseomonadaceae</taxon>
        <taxon>Roseomonas</taxon>
    </lineage>
</organism>
<proteinExistence type="predicted"/>
<accession>A0A9W7NGH6</accession>
<feature type="signal peptide" evidence="1">
    <location>
        <begin position="1"/>
        <end position="24"/>
    </location>
</feature>
<evidence type="ECO:0000256" key="1">
    <source>
        <dbReference type="SAM" id="SignalP"/>
    </source>
</evidence>
<sequence>MNTIIRSVLLAGVAMTAIASQAHADAAADAAKITAECVAAEANAKAVCDKIAADVAAGKDPIATLPVVDDLAAGDVVVSGPWGSVAVRKTVKGYSALAVTALKANPAVSITKVTDAAQAASLTSAPAAAAKKLDPATLAAEVEKVSKDAKAAAEKLAAELTAGKDPFVAMPTVDALVDGDVLIGGLDAPTIIRKTARGHAPLAYTGTDAIPFGVSLKGAAAAPAKPAEPKPDPKYAAGWVVDAGMPGSLDGTQPIRDRFARWAHKDTSSLDLHKVYSMMPVAQSWFLPQYTLRGMFDAKQAGAYRFAVEVITSGQQIVGHQCWPSIAAIDNGTPVPLTNVQPVQSIAGKRGMVETVAMDRPVEIAAAGLQEMQISIVCNPLNTTEIEQSPEIVAQFFGPAVNRDKNKVALLPDVKLKVQRPGENGFSELKPDEVVFDINQYPGLSVAGGSTAGAITLGGRKSVAEALPNLDLKDTKPGWFIDVYARDAASEQDIDMTFPSGANSKFTLGDHFRFGGKTWGKSYLANTRLVAPKAGDYTIAVVAANQAYATTRDYMTGDKCSVSVYVSDGSGTEHPVVATAERAIYTGGQQDLRPVGITAPVWSGTFTASQPGVYALRAAAKCDKALEDGRITKESEIAYKMAAVSFQVLLRGPDDATLRIPGDNDFRYRSK</sequence>
<gene>
    <name evidence="2" type="ORF">DS843_22745</name>
</gene>
<comment type="caution">
    <text evidence="2">The sequence shown here is derived from an EMBL/GenBank/DDBJ whole genome shotgun (WGS) entry which is preliminary data.</text>
</comment>
<keyword evidence="3" id="KW-1185">Reference proteome</keyword>
<dbReference type="AlphaFoldDB" id="A0A9W7NGH6"/>
<reference evidence="2 3" key="1">
    <citation type="submission" date="2018-07" db="EMBL/GenBank/DDBJ databases">
        <title>Genome sequence of Azospirillum sp. ATCC 49961.</title>
        <authorList>
            <person name="Sant'Anna F.H."/>
            <person name="Baldani J.I."/>
            <person name="Zilli J.E."/>
            <person name="Reis V.M."/>
            <person name="Hartmann A."/>
            <person name="Cruz L."/>
            <person name="de Souza E.M."/>
            <person name="de Oliveira Pedrosa F."/>
            <person name="Passaglia L.M.P."/>
        </authorList>
    </citation>
    <scope>NUCLEOTIDE SEQUENCE [LARGE SCALE GENOMIC DNA]</scope>
    <source>
        <strain evidence="2 3">ATCC 49961</strain>
    </source>
</reference>
<dbReference type="EMBL" id="QOKW01000022">
    <property type="protein sequence ID" value="KAA0677660.1"/>
    <property type="molecule type" value="Genomic_DNA"/>
</dbReference>
<dbReference type="Proteomes" id="UP000480854">
    <property type="component" value="Unassembled WGS sequence"/>
</dbReference>
<protein>
    <submittedName>
        <fullName evidence="2">Uncharacterized protein</fullName>
    </submittedName>
</protein>
<keyword evidence="1" id="KW-0732">Signal</keyword>
<name>A0A9W7NGH6_9PROT</name>
<feature type="chain" id="PRO_5040959544" evidence="1">
    <location>
        <begin position="25"/>
        <end position="671"/>
    </location>
</feature>
<evidence type="ECO:0000313" key="3">
    <source>
        <dbReference type="Proteomes" id="UP000480854"/>
    </source>
</evidence>